<proteinExistence type="inferred from homology"/>
<sequence length="333" mass="37619">MWNPIFAFTIFLLFRFSLGIDIFDEFLKYVDQYKKSYHNQSNELHFRFNIFKENLYRIEKLNQQSNKSSAWYGVNKFSDLTPEEFKASYLTDLKPHHGVLKAKGYVTQTEKLYSLNIPKKLDWRDFKNQSYVSAVKNQNGCGGCWAFSTAELVESMYSIQKHVPPPDLSVQEVIDCSMYNSGCQGGDTCTAMQWLVDSHVPLVSDAVYPLTDTSENCNLLPTSFTGVKVSNFTCQSYMGNEYDMLVLLSNGPLTVSVDATLWANYQGGIVQHHCGNTINHAVVIVGYDTTGDIPYYIVRNSWGPDFGINGYLHVKIGENICGIAGHVSTLYVV</sequence>
<dbReference type="InterPro" id="IPR025660">
    <property type="entry name" value="Pept_his_AS"/>
</dbReference>
<evidence type="ECO:0000259" key="9">
    <source>
        <dbReference type="SMART" id="SM00848"/>
    </source>
</evidence>
<dbReference type="Gene3D" id="3.90.70.10">
    <property type="entry name" value="Cysteine proteinases"/>
    <property type="match status" value="1"/>
</dbReference>
<evidence type="ECO:0000256" key="6">
    <source>
        <dbReference type="ARBA" id="ARBA00023157"/>
    </source>
</evidence>
<dbReference type="PROSITE" id="PS00639">
    <property type="entry name" value="THIOL_PROTEASE_HIS"/>
    <property type="match status" value="1"/>
</dbReference>
<dbReference type="Pfam" id="PF00112">
    <property type="entry name" value="Peptidase_C1"/>
    <property type="match status" value="1"/>
</dbReference>
<dbReference type="SMART" id="SM00848">
    <property type="entry name" value="Inhibitor_I29"/>
    <property type="match status" value="1"/>
</dbReference>
<comment type="similarity">
    <text evidence="1">Belongs to the peptidase C1 family.</text>
</comment>
<comment type="caution">
    <text evidence="10">The sequence shown here is derived from an EMBL/GenBank/DDBJ whole genome shotgun (WGS) entry which is preliminary data.</text>
</comment>
<keyword evidence="6" id="KW-1015">Disulfide bond</keyword>
<dbReference type="InterPro" id="IPR039417">
    <property type="entry name" value="Peptidase_C1A_papain-like"/>
</dbReference>
<keyword evidence="5" id="KW-0865">Zymogen</keyword>
<feature type="domain" description="Cathepsin propeptide inhibitor" evidence="9">
    <location>
        <begin position="26"/>
        <end position="85"/>
    </location>
</feature>
<dbReference type="CDD" id="cd02248">
    <property type="entry name" value="Peptidase_C1A"/>
    <property type="match status" value="1"/>
</dbReference>
<keyword evidence="3" id="KW-0378">Hydrolase</keyword>
<evidence type="ECO:0000256" key="3">
    <source>
        <dbReference type="ARBA" id="ARBA00022801"/>
    </source>
</evidence>
<dbReference type="InterPro" id="IPR000169">
    <property type="entry name" value="Pept_cys_AS"/>
</dbReference>
<dbReference type="GO" id="GO:0008234">
    <property type="term" value="F:cysteine-type peptidase activity"/>
    <property type="evidence" value="ECO:0007669"/>
    <property type="project" value="UniProtKB-KW"/>
</dbReference>
<evidence type="ECO:0000256" key="7">
    <source>
        <dbReference type="SAM" id="SignalP"/>
    </source>
</evidence>
<keyword evidence="2" id="KW-0645">Protease</keyword>
<evidence type="ECO:0000256" key="4">
    <source>
        <dbReference type="ARBA" id="ARBA00022807"/>
    </source>
</evidence>
<dbReference type="InterPro" id="IPR013201">
    <property type="entry name" value="Prot_inhib_I29"/>
</dbReference>
<dbReference type="InterPro" id="IPR000668">
    <property type="entry name" value="Peptidase_C1A_C"/>
</dbReference>
<dbReference type="PRINTS" id="PR00705">
    <property type="entry name" value="PAPAIN"/>
</dbReference>
<dbReference type="GO" id="GO:0006508">
    <property type="term" value="P:proteolysis"/>
    <property type="evidence" value="ECO:0007669"/>
    <property type="project" value="UniProtKB-KW"/>
</dbReference>
<evidence type="ECO:0000313" key="11">
    <source>
        <dbReference type="Proteomes" id="UP000242188"/>
    </source>
</evidence>
<feature type="chain" id="PRO_5018616705" evidence="7">
    <location>
        <begin position="20"/>
        <end position="333"/>
    </location>
</feature>
<evidence type="ECO:0000256" key="2">
    <source>
        <dbReference type="ARBA" id="ARBA00022670"/>
    </source>
</evidence>
<gene>
    <name evidence="10" type="ORF">KP79_PYT12226</name>
</gene>
<dbReference type="SMART" id="SM00645">
    <property type="entry name" value="Pept_C1"/>
    <property type="match status" value="1"/>
</dbReference>
<feature type="signal peptide" evidence="7">
    <location>
        <begin position="1"/>
        <end position="19"/>
    </location>
</feature>
<evidence type="ECO:0000256" key="1">
    <source>
        <dbReference type="ARBA" id="ARBA00008455"/>
    </source>
</evidence>
<protein>
    <submittedName>
        <fullName evidence="10">Cathepsin O</fullName>
    </submittedName>
</protein>
<dbReference type="PANTHER" id="PTHR12411">
    <property type="entry name" value="CYSTEINE PROTEASE FAMILY C1-RELATED"/>
    <property type="match status" value="1"/>
</dbReference>
<keyword evidence="11" id="KW-1185">Reference proteome</keyword>
<accession>A0A210QAG9</accession>
<dbReference type="EMBL" id="NEDP02004411">
    <property type="protein sequence ID" value="OWF45726.1"/>
    <property type="molecule type" value="Genomic_DNA"/>
</dbReference>
<dbReference type="Pfam" id="PF08246">
    <property type="entry name" value="Inhibitor_I29"/>
    <property type="match status" value="1"/>
</dbReference>
<evidence type="ECO:0000259" key="8">
    <source>
        <dbReference type="SMART" id="SM00645"/>
    </source>
</evidence>
<keyword evidence="4" id="KW-0788">Thiol protease</keyword>
<evidence type="ECO:0000256" key="5">
    <source>
        <dbReference type="ARBA" id="ARBA00023145"/>
    </source>
</evidence>
<dbReference type="InterPro" id="IPR013128">
    <property type="entry name" value="Peptidase_C1A"/>
</dbReference>
<dbReference type="SUPFAM" id="SSF54001">
    <property type="entry name" value="Cysteine proteinases"/>
    <property type="match status" value="1"/>
</dbReference>
<dbReference type="AlphaFoldDB" id="A0A210QAG9"/>
<name>A0A210QAG9_MIZYE</name>
<dbReference type="Proteomes" id="UP000242188">
    <property type="component" value="Unassembled WGS sequence"/>
</dbReference>
<organism evidence="10 11">
    <name type="scientific">Mizuhopecten yessoensis</name>
    <name type="common">Japanese scallop</name>
    <name type="synonym">Patinopecten yessoensis</name>
    <dbReference type="NCBI Taxonomy" id="6573"/>
    <lineage>
        <taxon>Eukaryota</taxon>
        <taxon>Metazoa</taxon>
        <taxon>Spiralia</taxon>
        <taxon>Lophotrochozoa</taxon>
        <taxon>Mollusca</taxon>
        <taxon>Bivalvia</taxon>
        <taxon>Autobranchia</taxon>
        <taxon>Pteriomorphia</taxon>
        <taxon>Pectinida</taxon>
        <taxon>Pectinoidea</taxon>
        <taxon>Pectinidae</taxon>
        <taxon>Mizuhopecten</taxon>
    </lineage>
</organism>
<dbReference type="OrthoDB" id="498368at2759"/>
<evidence type="ECO:0000313" key="10">
    <source>
        <dbReference type="EMBL" id="OWF45726.1"/>
    </source>
</evidence>
<dbReference type="InterPro" id="IPR038765">
    <property type="entry name" value="Papain-like_cys_pep_sf"/>
</dbReference>
<dbReference type="STRING" id="6573.A0A210QAG9"/>
<reference evidence="10 11" key="1">
    <citation type="journal article" date="2017" name="Nat. Ecol. Evol.">
        <title>Scallop genome provides insights into evolution of bilaterian karyotype and development.</title>
        <authorList>
            <person name="Wang S."/>
            <person name="Zhang J."/>
            <person name="Jiao W."/>
            <person name="Li J."/>
            <person name="Xun X."/>
            <person name="Sun Y."/>
            <person name="Guo X."/>
            <person name="Huan P."/>
            <person name="Dong B."/>
            <person name="Zhang L."/>
            <person name="Hu X."/>
            <person name="Sun X."/>
            <person name="Wang J."/>
            <person name="Zhao C."/>
            <person name="Wang Y."/>
            <person name="Wang D."/>
            <person name="Huang X."/>
            <person name="Wang R."/>
            <person name="Lv J."/>
            <person name="Li Y."/>
            <person name="Zhang Z."/>
            <person name="Liu B."/>
            <person name="Lu W."/>
            <person name="Hui Y."/>
            <person name="Liang J."/>
            <person name="Zhou Z."/>
            <person name="Hou R."/>
            <person name="Li X."/>
            <person name="Liu Y."/>
            <person name="Li H."/>
            <person name="Ning X."/>
            <person name="Lin Y."/>
            <person name="Zhao L."/>
            <person name="Xing Q."/>
            <person name="Dou J."/>
            <person name="Li Y."/>
            <person name="Mao J."/>
            <person name="Guo H."/>
            <person name="Dou H."/>
            <person name="Li T."/>
            <person name="Mu C."/>
            <person name="Jiang W."/>
            <person name="Fu Q."/>
            <person name="Fu X."/>
            <person name="Miao Y."/>
            <person name="Liu J."/>
            <person name="Yu Q."/>
            <person name="Li R."/>
            <person name="Liao H."/>
            <person name="Li X."/>
            <person name="Kong Y."/>
            <person name="Jiang Z."/>
            <person name="Chourrout D."/>
            <person name="Li R."/>
            <person name="Bao Z."/>
        </authorList>
    </citation>
    <scope>NUCLEOTIDE SEQUENCE [LARGE SCALE GENOMIC DNA]</scope>
    <source>
        <strain evidence="10 11">PY_sf001</strain>
    </source>
</reference>
<dbReference type="PROSITE" id="PS00139">
    <property type="entry name" value="THIOL_PROTEASE_CYS"/>
    <property type="match status" value="1"/>
</dbReference>
<feature type="domain" description="Peptidase C1A papain C-terminal" evidence="8">
    <location>
        <begin position="117"/>
        <end position="331"/>
    </location>
</feature>
<keyword evidence="7" id="KW-0732">Signal</keyword>